<feature type="compositionally biased region" description="Low complexity" evidence="1">
    <location>
        <begin position="27"/>
        <end position="40"/>
    </location>
</feature>
<evidence type="ECO:0000313" key="3">
    <source>
        <dbReference type="Proteomes" id="UP000289228"/>
    </source>
</evidence>
<feature type="region of interest" description="Disordered" evidence="1">
    <location>
        <begin position="122"/>
        <end position="141"/>
    </location>
</feature>
<dbReference type="Proteomes" id="UP000289228">
    <property type="component" value="Segment"/>
</dbReference>
<accession>A0A411CYJ1</accession>
<gene>
    <name evidence="2" type="primary">50</name>
    <name evidence="2" type="ORF">SEA_SHAWTY_50</name>
</gene>
<evidence type="ECO:0000256" key="1">
    <source>
        <dbReference type="SAM" id="MobiDB-lite"/>
    </source>
</evidence>
<protein>
    <submittedName>
        <fullName evidence="2">Uncharacterized protein</fullName>
    </submittedName>
</protein>
<organism evidence="2 3">
    <name type="scientific">Streptomyces phage Shawty</name>
    <dbReference type="NCBI Taxonomy" id="2510521"/>
    <lineage>
        <taxon>Viruses</taxon>
        <taxon>Duplodnaviria</taxon>
        <taxon>Heunggongvirae</taxon>
        <taxon>Uroviricota</taxon>
        <taxon>Caudoviricetes</taxon>
        <taxon>Colingsworthviridae</taxon>
        <taxon>Lomovskayavirus</taxon>
        <taxon>Lomovskayavirus shawty</taxon>
    </lineage>
</organism>
<keyword evidence="3" id="KW-1185">Reference proteome</keyword>
<sequence>MAASAAVAFGLGFMAHGDPYAPPLSVPAQSAPTPSASPQTDAEPVAETTTKAKHAKPRTAPEKPAQRTAAPRHAKPTVAAGKKGPFNDAQDDGKVLDDVGKALFPNGVGVSVPDALLPFPGRGEGTLTDAGNTVVSEGGTPEYPYEEAWGDTPDTAADPGVVCDPVLAADLGVPLGDCEAEPNHMGDWYPETSPMVTAEVAPLTARD</sequence>
<name>A0A411CYJ1_9CAUD</name>
<dbReference type="EMBL" id="MK433266">
    <property type="protein sequence ID" value="QAY26973.1"/>
    <property type="molecule type" value="Genomic_DNA"/>
</dbReference>
<proteinExistence type="predicted"/>
<feature type="region of interest" description="Disordered" evidence="1">
    <location>
        <begin position="18"/>
        <end position="88"/>
    </location>
</feature>
<evidence type="ECO:0000313" key="2">
    <source>
        <dbReference type="EMBL" id="QAY26973.1"/>
    </source>
</evidence>
<reference evidence="2 3" key="1">
    <citation type="submission" date="2019-01" db="EMBL/GenBank/DDBJ databases">
        <authorList>
            <person name="Sharon T."/>
            <person name="Marcella E.L."/>
            <person name="Lynley F.A."/>
            <person name="Shelly T."/>
            <person name="Kanika K."/>
            <person name="Kit P."/>
            <person name="Joe P."/>
            <person name="Garlena R.A."/>
            <person name="Russell D.A."/>
            <person name="Pope W.H."/>
            <person name="Jacobs-Sera D."/>
            <person name="Hatfull G.F."/>
        </authorList>
    </citation>
    <scope>NUCLEOTIDE SEQUENCE [LARGE SCALE GENOMIC DNA]</scope>
</reference>